<dbReference type="PANTHER" id="PTHR43639:SF1">
    <property type="entry name" value="SHORT-CHAIN DEHYDROGENASE_REDUCTASE FAMILY PROTEIN"/>
    <property type="match status" value="1"/>
</dbReference>
<keyword evidence="2" id="KW-0560">Oxidoreductase</keyword>
<dbReference type="PROSITE" id="PS51257">
    <property type="entry name" value="PROKAR_LIPOPROTEIN"/>
    <property type="match status" value="1"/>
</dbReference>
<dbReference type="EMBL" id="RJUK01000001">
    <property type="protein sequence ID" value="ROQ21882.1"/>
    <property type="molecule type" value="Genomic_DNA"/>
</dbReference>
<accession>A0A3N1NSR0</accession>
<dbReference type="RefSeq" id="WP_024461818.1">
    <property type="nucleotide sequence ID" value="NZ_RJUK01000001.1"/>
</dbReference>
<dbReference type="InterPro" id="IPR020904">
    <property type="entry name" value="Sc_DH/Rdtase_CS"/>
</dbReference>
<dbReference type="CDD" id="cd05233">
    <property type="entry name" value="SDR_c"/>
    <property type="match status" value="1"/>
</dbReference>
<reference evidence="3 4" key="1">
    <citation type="submission" date="2018-11" db="EMBL/GenBank/DDBJ databases">
        <title>Genomic Encyclopedia of Type Strains, Phase IV (KMG-IV): sequencing the most valuable type-strain genomes for metagenomic binning, comparative biology and taxonomic classification.</title>
        <authorList>
            <person name="Goeker M."/>
        </authorList>
    </citation>
    <scope>NUCLEOTIDE SEQUENCE [LARGE SCALE GENOMIC DNA]</scope>
    <source>
        <strain evidence="3 4">DSM 16974</strain>
    </source>
</reference>
<keyword evidence="4" id="KW-1185">Reference proteome</keyword>
<dbReference type="PANTHER" id="PTHR43639">
    <property type="entry name" value="OXIDOREDUCTASE, SHORT-CHAIN DEHYDROGENASE/REDUCTASE FAMILY (AFU_ORTHOLOGUE AFUA_5G02870)"/>
    <property type="match status" value="1"/>
</dbReference>
<dbReference type="InterPro" id="IPR036291">
    <property type="entry name" value="NAD(P)-bd_dom_sf"/>
</dbReference>
<comment type="caution">
    <text evidence="3">The sequence shown here is derived from an EMBL/GenBank/DDBJ whole genome shotgun (WGS) entry which is preliminary data.</text>
</comment>
<proteinExistence type="inferred from homology"/>
<dbReference type="SUPFAM" id="SSF51735">
    <property type="entry name" value="NAD(P)-binding Rossmann-fold domains"/>
    <property type="match status" value="1"/>
</dbReference>
<dbReference type="PRINTS" id="PR00080">
    <property type="entry name" value="SDRFAMILY"/>
</dbReference>
<dbReference type="AlphaFoldDB" id="A0A3N1NSR0"/>
<dbReference type="Gene3D" id="3.40.50.720">
    <property type="entry name" value="NAD(P)-binding Rossmann-like Domain"/>
    <property type="match status" value="1"/>
</dbReference>
<dbReference type="Pfam" id="PF13561">
    <property type="entry name" value="adh_short_C2"/>
    <property type="match status" value="1"/>
</dbReference>
<protein>
    <submittedName>
        <fullName evidence="3">NAD(P)-dependent dehydrogenase (Short-subunit alcohol dehydrogenase family)</fullName>
    </submittedName>
</protein>
<name>A0A3N1NSR0_9GAMM</name>
<evidence type="ECO:0000313" key="3">
    <source>
        <dbReference type="EMBL" id="ROQ21882.1"/>
    </source>
</evidence>
<gene>
    <name evidence="3" type="ORF">EDC38_2510</name>
</gene>
<evidence type="ECO:0000256" key="1">
    <source>
        <dbReference type="ARBA" id="ARBA00006484"/>
    </source>
</evidence>
<sequence>MTEYTRYASLAHRSVFITGGATGIGACLVEAFAAQGSNVAFVDLNEEAGNELAERVRAEHDAQVVFRRCDVTRIDELRAAIRALADQCGDFTVLVNNVANDQRYDPRYLSEQAWYNSLAVNLHPAFFAAQTIQPLMARQGGGVIINFSSINALFGPSKLPSYNTAKAALLGLTKSLARDFGSDKIRVNAIVPGWVITERQLNKWLTPEAEAWWMDQVCLKERILPEDVANLTLFLASDDARMITGQKFVIDGGRL</sequence>
<dbReference type="InterPro" id="IPR002347">
    <property type="entry name" value="SDR_fam"/>
</dbReference>
<dbReference type="OrthoDB" id="9789398at2"/>
<dbReference type="FunFam" id="3.40.50.720:FF:000084">
    <property type="entry name" value="Short-chain dehydrogenase reductase"/>
    <property type="match status" value="1"/>
</dbReference>
<comment type="similarity">
    <text evidence="1">Belongs to the short-chain dehydrogenases/reductases (SDR) family.</text>
</comment>
<evidence type="ECO:0000313" key="4">
    <source>
        <dbReference type="Proteomes" id="UP000273643"/>
    </source>
</evidence>
<dbReference type="PROSITE" id="PS00061">
    <property type="entry name" value="ADH_SHORT"/>
    <property type="match status" value="1"/>
</dbReference>
<dbReference type="GO" id="GO:0016491">
    <property type="term" value="F:oxidoreductase activity"/>
    <property type="evidence" value="ECO:0007669"/>
    <property type="project" value="UniProtKB-KW"/>
</dbReference>
<dbReference type="PRINTS" id="PR00081">
    <property type="entry name" value="GDHRDH"/>
</dbReference>
<organism evidence="3 4">
    <name type="scientific">Marinimicrobium koreense</name>
    <dbReference type="NCBI Taxonomy" id="306545"/>
    <lineage>
        <taxon>Bacteria</taxon>
        <taxon>Pseudomonadati</taxon>
        <taxon>Pseudomonadota</taxon>
        <taxon>Gammaproteobacteria</taxon>
        <taxon>Cellvibrionales</taxon>
        <taxon>Cellvibrionaceae</taxon>
        <taxon>Marinimicrobium</taxon>
    </lineage>
</organism>
<evidence type="ECO:0000256" key="2">
    <source>
        <dbReference type="ARBA" id="ARBA00023002"/>
    </source>
</evidence>
<dbReference type="Proteomes" id="UP000273643">
    <property type="component" value="Unassembled WGS sequence"/>
</dbReference>